<sequence>MTVIEEVSGLVAVVTGGASGIGKGIAQRLAERGAQVVIADIEEGPLEAAAKEIGAVGIRTDVSDAASVLALAGQVVERFGKVHLVFNNAGVAPESRIADMTLGDWKWILDVNLDGVIHGVHAFLPLLKRHGEPAYIVNTSSMGGFVADMPGLGAYATTKFAIMGLTEALAHELEREGSNVGAAVLAPGTVRSNIARSLRTRPTKAQGGSSFVQNDISDNEELAKLRWLDPTEVGDVVLAALARGETHIVTHPEWYPMVAERAAAIDAAFRRGAAAREENR</sequence>
<evidence type="ECO:0000259" key="4">
    <source>
        <dbReference type="SMART" id="SM00822"/>
    </source>
</evidence>
<dbReference type="PANTHER" id="PTHR43391">
    <property type="entry name" value="RETINOL DEHYDROGENASE-RELATED"/>
    <property type="match status" value="1"/>
</dbReference>
<dbReference type="EMBL" id="JARAWJ010000032">
    <property type="protein sequence ID" value="MDX3041967.1"/>
    <property type="molecule type" value="Genomic_DNA"/>
</dbReference>
<dbReference type="RefSeq" id="WP_196790109.1">
    <property type="nucleotide sequence ID" value="NZ_JABXWF010000028.1"/>
</dbReference>
<dbReference type="Gene3D" id="3.40.50.720">
    <property type="entry name" value="NAD(P)-binding Rossmann-like Domain"/>
    <property type="match status" value="1"/>
</dbReference>
<evidence type="ECO:0000313" key="6">
    <source>
        <dbReference type="Proteomes" id="UP001282474"/>
    </source>
</evidence>
<dbReference type="PRINTS" id="PR00081">
    <property type="entry name" value="GDHRDH"/>
</dbReference>
<dbReference type="Pfam" id="PF00106">
    <property type="entry name" value="adh_short"/>
    <property type="match status" value="1"/>
</dbReference>
<dbReference type="SUPFAM" id="SSF51735">
    <property type="entry name" value="NAD(P)-binding Rossmann-fold domains"/>
    <property type="match status" value="1"/>
</dbReference>
<dbReference type="SMART" id="SM00822">
    <property type="entry name" value="PKS_KR"/>
    <property type="match status" value="1"/>
</dbReference>
<dbReference type="PRINTS" id="PR00080">
    <property type="entry name" value="SDRFAMILY"/>
</dbReference>
<evidence type="ECO:0000256" key="1">
    <source>
        <dbReference type="ARBA" id="ARBA00006484"/>
    </source>
</evidence>
<feature type="domain" description="Ketoreductase" evidence="4">
    <location>
        <begin position="10"/>
        <end position="193"/>
    </location>
</feature>
<gene>
    <name evidence="5" type="ORF">PV383_32990</name>
</gene>
<protein>
    <submittedName>
        <fullName evidence="5">SDR family NAD(P)-dependent oxidoreductase</fullName>
    </submittedName>
</protein>
<keyword evidence="6" id="KW-1185">Reference proteome</keyword>
<evidence type="ECO:0000256" key="3">
    <source>
        <dbReference type="RuleBase" id="RU000363"/>
    </source>
</evidence>
<dbReference type="PANTHER" id="PTHR43391:SF82">
    <property type="entry name" value="OXIDOREDUCTASE SADH-RELATED"/>
    <property type="match status" value="1"/>
</dbReference>
<evidence type="ECO:0000313" key="5">
    <source>
        <dbReference type="EMBL" id="MDX3041967.1"/>
    </source>
</evidence>
<evidence type="ECO:0000256" key="2">
    <source>
        <dbReference type="ARBA" id="ARBA00023002"/>
    </source>
</evidence>
<comment type="similarity">
    <text evidence="1 3">Belongs to the short-chain dehydrogenases/reductases (SDR) family.</text>
</comment>
<dbReference type="CDD" id="cd05233">
    <property type="entry name" value="SDR_c"/>
    <property type="match status" value="1"/>
</dbReference>
<name>A0ABU4MZF3_9ACTN</name>
<dbReference type="InterPro" id="IPR036291">
    <property type="entry name" value="NAD(P)-bd_dom_sf"/>
</dbReference>
<dbReference type="Proteomes" id="UP001282474">
    <property type="component" value="Unassembled WGS sequence"/>
</dbReference>
<dbReference type="InterPro" id="IPR057326">
    <property type="entry name" value="KR_dom"/>
</dbReference>
<accession>A0ABU4MZF3</accession>
<keyword evidence="2" id="KW-0560">Oxidoreductase</keyword>
<reference evidence="5 6" key="1">
    <citation type="journal article" date="2023" name="Microb. Genom.">
        <title>Mesoterricola silvestris gen. nov., sp. nov., Mesoterricola sediminis sp. nov., Geothrix oryzae sp. nov., Geothrix edaphica sp. nov., Geothrix rubra sp. nov., and Geothrix limicola sp. nov., six novel members of Acidobacteriota isolated from soils.</title>
        <authorList>
            <person name="Weisberg A.J."/>
            <person name="Pearce E."/>
            <person name="Kramer C.G."/>
            <person name="Chang J.H."/>
            <person name="Clarke C.R."/>
        </authorList>
    </citation>
    <scope>NUCLEOTIDE SEQUENCE [LARGE SCALE GENOMIC DNA]</scope>
    <source>
        <strain evidence="5 6">NE20-4-1</strain>
    </source>
</reference>
<comment type="caution">
    <text evidence="5">The sequence shown here is derived from an EMBL/GenBank/DDBJ whole genome shotgun (WGS) entry which is preliminary data.</text>
</comment>
<organism evidence="5 6">
    <name type="scientific">Streptomyces caniscabiei</name>
    <dbReference type="NCBI Taxonomy" id="2746961"/>
    <lineage>
        <taxon>Bacteria</taxon>
        <taxon>Bacillati</taxon>
        <taxon>Actinomycetota</taxon>
        <taxon>Actinomycetes</taxon>
        <taxon>Kitasatosporales</taxon>
        <taxon>Streptomycetaceae</taxon>
        <taxon>Streptomyces</taxon>
    </lineage>
</organism>
<dbReference type="InterPro" id="IPR002347">
    <property type="entry name" value="SDR_fam"/>
</dbReference>
<proteinExistence type="inferred from homology"/>